<dbReference type="EMBL" id="NAJN01001140">
    <property type="protein sequence ID" value="TKA65430.1"/>
    <property type="molecule type" value="Genomic_DNA"/>
</dbReference>
<comment type="caution">
    <text evidence="6">The sequence shown here is derived from an EMBL/GenBank/DDBJ whole genome shotgun (WGS) entry which is preliminary data.</text>
</comment>
<dbReference type="GO" id="GO:0005829">
    <property type="term" value="C:cytosol"/>
    <property type="evidence" value="ECO:0007669"/>
    <property type="project" value="TreeGrafter"/>
</dbReference>
<comment type="similarity">
    <text evidence="3">Belongs to the metallo-dependent hydrolases superfamily.</text>
</comment>
<keyword evidence="7" id="KW-1185">Reference proteome</keyword>
<dbReference type="SUPFAM" id="SSF51556">
    <property type="entry name" value="Metallo-dependent hydrolases"/>
    <property type="match status" value="1"/>
</dbReference>
<proteinExistence type="inferred from homology"/>
<evidence type="ECO:0000256" key="4">
    <source>
        <dbReference type="SAM" id="SignalP"/>
    </source>
</evidence>
<reference evidence="6 7" key="1">
    <citation type="submission" date="2017-03" db="EMBL/GenBank/DDBJ databases">
        <title>Genomes of endolithic fungi from Antarctica.</title>
        <authorList>
            <person name="Coleine C."/>
            <person name="Masonjones S."/>
            <person name="Stajich J.E."/>
        </authorList>
    </citation>
    <scope>NUCLEOTIDE SEQUENCE [LARGE SCALE GENOMIC DNA]</scope>
    <source>
        <strain evidence="6 7">CCFEE 5187</strain>
    </source>
</reference>
<evidence type="ECO:0000256" key="2">
    <source>
        <dbReference type="ARBA" id="ARBA00023239"/>
    </source>
</evidence>
<evidence type="ECO:0000313" key="7">
    <source>
        <dbReference type="Proteomes" id="UP000308768"/>
    </source>
</evidence>
<dbReference type="InterPro" id="IPR032466">
    <property type="entry name" value="Metal_Hydrolase"/>
</dbReference>
<dbReference type="Gene3D" id="3.20.20.140">
    <property type="entry name" value="Metal-dependent hydrolases"/>
    <property type="match status" value="2"/>
</dbReference>
<dbReference type="PANTHER" id="PTHR21240:SF32">
    <property type="entry name" value="AMIDOHYDROLASE-RELATED DOMAIN-CONTAINING PROTEIN"/>
    <property type="match status" value="1"/>
</dbReference>
<feature type="domain" description="Amidohydrolase-related" evidence="5">
    <location>
        <begin position="334"/>
        <end position="389"/>
    </location>
</feature>
<dbReference type="OrthoDB" id="2832284at2759"/>
<evidence type="ECO:0000256" key="3">
    <source>
        <dbReference type="RuleBase" id="RU366045"/>
    </source>
</evidence>
<evidence type="ECO:0000259" key="5">
    <source>
        <dbReference type="Pfam" id="PF04909"/>
    </source>
</evidence>
<dbReference type="GO" id="GO:0019748">
    <property type="term" value="P:secondary metabolic process"/>
    <property type="evidence" value="ECO:0007669"/>
    <property type="project" value="TreeGrafter"/>
</dbReference>
<name>A0A4U0WPX4_9PEZI</name>
<dbReference type="STRING" id="331657.A0A4U0WPX4"/>
<dbReference type="InterPro" id="IPR032465">
    <property type="entry name" value="ACMSD"/>
</dbReference>
<dbReference type="InterPro" id="IPR006680">
    <property type="entry name" value="Amidohydro-rel"/>
</dbReference>
<gene>
    <name evidence="6" type="ORF">B0A49_08826</name>
</gene>
<dbReference type="GO" id="GO:0046872">
    <property type="term" value="F:metal ion binding"/>
    <property type="evidence" value="ECO:0007669"/>
    <property type="project" value="UniProtKB-KW"/>
</dbReference>
<feature type="signal peptide" evidence="4">
    <location>
        <begin position="1"/>
        <end position="19"/>
    </location>
</feature>
<evidence type="ECO:0000313" key="6">
    <source>
        <dbReference type="EMBL" id="TKA65430.1"/>
    </source>
</evidence>
<dbReference type="AlphaFoldDB" id="A0A4U0WPX4"/>
<dbReference type="GO" id="GO:0047596">
    <property type="term" value="F:6-methylsalicylate decarboxylase activity"/>
    <property type="evidence" value="ECO:0007669"/>
    <property type="project" value="UniProtKB-EC"/>
</dbReference>
<keyword evidence="4" id="KW-0732">Signal</keyword>
<feature type="chain" id="PRO_5020387909" description="Amidohydrolase-related domain-containing protein" evidence="4">
    <location>
        <begin position="20"/>
        <end position="390"/>
    </location>
</feature>
<organism evidence="6 7">
    <name type="scientific">Cryomyces minteri</name>
    <dbReference type="NCBI Taxonomy" id="331657"/>
    <lineage>
        <taxon>Eukaryota</taxon>
        <taxon>Fungi</taxon>
        <taxon>Dikarya</taxon>
        <taxon>Ascomycota</taxon>
        <taxon>Pezizomycotina</taxon>
        <taxon>Dothideomycetes</taxon>
        <taxon>Dothideomycetes incertae sedis</taxon>
        <taxon>Cryomyces</taxon>
    </lineage>
</organism>
<protein>
    <recommendedName>
        <fullName evidence="5">Amidohydrolase-related domain-containing protein</fullName>
    </recommendedName>
</protein>
<feature type="domain" description="Amidohydrolase-related" evidence="5">
    <location>
        <begin position="101"/>
        <end position="241"/>
    </location>
</feature>
<sequence>MHFTCRANVLLALSAFAVATQGPGGAEHSPTRSRITEAAAAGEFLGDDASGSRKTLMTPSMSDHIDLTVLPFISTAFASIEAIQSPVVAANNTINASATRVDTHVHLVPDWYRALVPVTGGNPTPEWDVQSHLQFMADNSIRHSFASVSSPGSGAYPGDETKSVALARVLNEWSAALVKTYPDRFSFFAVVPLPYVQAAITEVDYALSYLGAAGVICLTNHEGFYLGNPMFTPFFNFLNSRNSSREVIFVHPNEPHVHQNHTLTSANPTLYPPGAIEFYFETARTFMDLTVSQTLASFTKLATPSRTSAAPFRPAPSEPPFSAGPTYNHQVQGLLAHSVPASQLIFGSDWPYGPPLSSLDSLAAIVDAPVLSPEEKEGVFGGNAGVLFGA</sequence>
<keyword evidence="2 3" id="KW-0456">Lyase</keyword>
<dbReference type="Proteomes" id="UP000308768">
    <property type="component" value="Unassembled WGS sequence"/>
</dbReference>
<accession>A0A4U0WPX4</accession>
<dbReference type="Pfam" id="PF04909">
    <property type="entry name" value="Amidohydro_2"/>
    <property type="match status" value="2"/>
</dbReference>
<evidence type="ECO:0000256" key="1">
    <source>
        <dbReference type="ARBA" id="ARBA00022793"/>
    </source>
</evidence>
<dbReference type="GO" id="GO:0016787">
    <property type="term" value="F:hydrolase activity"/>
    <property type="evidence" value="ECO:0007669"/>
    <property type="project" value="InterPro"/>
</dbReference>
<keyword evidence="1 3" id="KW-0210">Decarboxylase</keyword>
<dbReference type="PANTHER" id="PTHR21240">
    <property type="entry name" value="2-AMINO-3-CARBOXYLMUCONATE-6-SEMIALDEHYDE DECARBOXYLASE"/>
    <property type="match status" value="1"/>
</dbReference>